<evidence type="ECO:0000256" key="5">
    <source>
        <dbReference type="HAMAP-Rule" id="MF_01080"/>
    </source>
</evidence>
<evidence type="ECO:0000256" key="2">
    <source>
        <dbReference type="ARBA" id="ARBA00005642"/>
    </source>
</evidence>
<dbReference type="RefSeq" id="WP_184305361.1">
    <property type="nucleotide sequence ID" value="NZ_JACHXU010000008.1"/>
</dbReference>
<organism evidence="8 9">
    <name type="scientific">Aporhodopirellula rubra</name>
    <dbReference type="NCBI Taxonomy" id="980271"/>
    <lineage>
        <taxon>Bacteria</taxon>
        <taxon>Pseudomonadati</taxon>
        <taxon>Planctomycetota</taxon>
        <taxon>Planctomycetia</taxon>
        <taxon>Pirellulales</taxon>
        <taxon>Pirellulaceae</taxon>
        <taxon>Aporhodopirellula</taxon>
    </lineage>
</organism>
<name>A0A7W5DYU8_9BACT</name>
<reference evidence="8 9" key="1">
    <citation type="submission" date="2020-08" db="EMBL/GenBank/DDBJ databases">
        <title>Genomic Encyclopedia of Type Strains, Phase III (KMG-III): the genomes of soil and plant-associated and newly described type strains.</title>
        <authorList>
            <person name="Whitman W."/>
        </authorList>
    </citation>
    <scope>NUCLEOTIDE SEQUENCE [LARGE SCALE GENOMIC DNA]</scope>
    <source>
        <strain evidence="8 9">CECT 8075</strain>
    </source>
</reference>
<proteinExistence type="inferred from homology"/>
<dbReference type="NCBIfam" id="TIGR00431">
    <property type="entry name" value="TruB"/>
    <property type="match status" value="1"/>
</dbReference>
<protein>
    <recommendedName>
        <fullName evidence="5">tRNA pseudouridine synthase B</fullName>
        <ecNumber evidence="5">5.4.99.25</ecNumber>
    </recommendedName>
    <alternativeName>
        <fullName evidence="5">tRNA pseudouridine(55) synthase</fullName>
        <shortName evidence="5">Psi55 synthase</shortName>
    </alternativeName>
    <alternativeName>
        <fullName evidence="5">tRNA pseudouridylate synthase</fullName>
    </alternativeName>
    <alternativeName>
        <fullName evidence="5">tRNA-uridine isomerase</fullName>
    </alternativeName>
</protein>
<evidence type="ECO:0000256" key="4">
    <source>
        <dbReference type="ARBA" id="ARBA00023235"/>
    </source>
</evidence>
<comment type="similarity">
    <text evidence="2 5">Belongs to the pseudouridine synthase TruB family. Type 1 subfamily.</text>
</comment>
<dbReference type="GO" id="GO:1990481">
    <property type="term" value="P:mRNA pseudouridine synthesis"/>
    <property type="evidence" value="ECO:0007669"/>
    <property type="project" value="TreeGrafter"/>
</dbReference>
<comment type="caution">
    <text evidence="8">The sequence shown here is derived from an EMBL/GenBank/DDBJ whole genome shotgun (WGS) entry which is preliminary data.</text>
</comment>
<dbReference type="Gene3D" id="3.30.2350.10">
    <property type="entry name" value="Pseudouridine synthase"/>
    <property type="match status" value="1"/>
</dbReference>
<dbReference type="GO" id="GO:0003723">
    <property type="term" value="F:RNA binding"/>
    <property type="evidence" value="ECO:0007669"/>
    <property type="project" value="InterPro"/>
</dbReference>
<keyword evidence="3 5" id="KW-0819">tRNA processing</keyword>
<comment type="catalytic activity">
    <reaction evidence="1 5">
        <text>uridine(55) in tRNA = pseudouridine(55) in tRNA</text>
        <dbReference type="Rhea" id="RHEA:42532"/>
        <dbReference type="Rhea" id="RHEA-COMP:10101"/>
        <dbReference type="Rhea" id="RHEA-COMP:10102"/>
        <dbReference type="ChEBI" id="CHEBI:65314"/>
        <dbReference type="ChEBI" id="CHEBI:65315"/>
        <dbReference type="EC" id="5.4.99.25"/>
    </reaction>
</comment>
<evidence type="ECO:0000256" key="1">
    <source>
        <dbReference type="ARBA" id="ARBA00000385"/>
    </source>
</evidence>
<gene>
    <name evidence="5" type="primary">truB</name>
    <name evidence="8" type="ORF">FHS27_002774</name>
</gene>
<keyword evidence="9" id="KW-1185">Reference proteome</keyword>
<evidence type="ECO:0000259" key="7">
    <source>
        <dbReference type="Pfam" id="PF01509"/>
    </source>
</evidence>
<dbReference type="Proteomes" id="UP000536179">
    <property type="component" value="Unassembled WGS sequence"/>
</dbReference>
<dbReference type="CDD" id="cd02573">
    <property type="entry name" value="PseudoU_synth_EcTruB"/>
    <property type="match status" value="1"/>
</dbReference>
<evidence type="ECO:0000256" key="6">
    <source>
        <dbReference type="SAM" id="MobiDB-lite"/>
    </source>
</evidence>
<dbReference type="AlphaFoldDB" id="A0A7W5DYU8"/>
<dbReference type="EMBL" id="JACHXU010000008">
    <property type="protein sequence ID" value="MBB3206960.1"/>
    <property type="molecule type" value="Genomic_DNA"/>
</dbReference>
<evidence type="ECO:0000313" key="8">
    <source>
        <dbReference type="EMBL" id="MBB3206960.1"/>
    </source>
</evidence>
<dbReference type="Pfam" id="PF01509">
    <property type="entry name" value="TruB_N"/>
    <property type="match status" value="1"/>
</dbReference>
<dbReference type="GO" id="GO:0160148">
    <property type="term" value="F:tRNA pseudouridine(55) synthase activity"/>
    <property type="evidence" value="ECO:0007669"/>
    <property type="project" value="UniProtKB-EC"/>
</dbReference>
<feature type="region of interest" description="Disordered" evidence="6">
    <location>
        <begin position="278"/>
        <end position="319"/>
    </location>
</feature>
<dbReference type="PANTHER" id="PTHR13767:SF2">
    <property type="entry name" value="PSEUDOURIDYLATE SYNTHASE TRUB1"/>
    <property type="match status" value="1"/>
</dbReference>
<feature type="active site" description="Nucleophile" evidence="5">
    <location>
        <position position="52"/>
    </location>
</feature>
<evidence type="ECO:0000313" key="9">
    <source>
        <dbReference type="Proteomes" id="UP000536179"/>
    </source>
</evidence>
<accession>A0A7W5DYU8</accession>
<dbReference type="HAMAP" id="MF_01080">
    <property type="entry name" value="TruB_bact"/>
    <property type="match status" value="1"/>
</dbReference>
<dbReference type="InterPro" id="IPR014780">
    <property type="entry name" value="tRNA_psdUridine_synth_TruB"/>
</dbReference>
<dbReference type="SUPFAM" id="SSF55120">
    <property type="entry name" value="Pseudouridine synthase"/>
    <property type="match status" value="1"/>
</dbReference>
<dbReference type="PANTHER" id="PTHR13767">
    <property type="entry name" value="TRNA-PSEUDOURIDINE SYNTHASE"/>
    <property type="match status" value="1"/>
</dbReference>
<evidence type="ECO:0000256" key="3">
    <source>
        <dbReference type="ARBA" id="ARBA00022694"/>
    </source>
</evidence>
<sequence>MNPSSTPNPFGFLPYVKPVGMTSRDLVNRVQRRLRREMNERKLKVGHTGTLDPLADGLVVVAVGPGARLTPWLLQHAKRYVARFELGVSSISGDLEEPTTPLVGAPQPSADEIQSATEALHGWIDQIPPTHSAIWVDGKRAHERARRGEDVEMPTRRVWIDEISVVRYEYPNLEIDVRCGSGTYLRSLGMDIAQRCGSVAVMTGLTRTEVGPFDIASAVSEVPPNDPPPENFDRLYEGLSPMKDCESLQSCIRDPMWGLGHMPRLRLSVEQTQRARTGLPVTGESEQPSAAELAHTGHRAKSPAKPFGEHGQTEAPPEECIGIDVDGRLVAVLRMKLGRWAPYRVFPATD</sequence>
<dbReference type="InterPro" id="IPR002501">
    <property type="entry name" value="PsdUridine_synth_N"/>
</dbReference>
<keyword evidence="4 5" id="KW-0413">Isomerase</keyword>
<feature type="domain" description="Pseudouridine synthase II N-terminal" evidence="7">
    <location>
        <begin position="42"/>
        <end position="184"/>
    </location>
</feature>
<dbReference type="InterPro" id="IPR020103">
    <property type="entry name" value="PsdUridine_synth_cat_dom_sf"/>
</dbReference>
<comment type="function">
    <text evidence="5">Responsible for synthesis of pseudouridine from uracil-55 in the psi GC loop of transfer RNAs.</text>
</comment>
<dbReference type="EC" id="5.4.99.25" evidence="5"/>
<dbReference type="GO" id="GO:0031119">
    <property type="term" value="P:tRNA pseudouridine synthesis"/>
    <property type="evidence" value="ECO:0007669"/>
    <property type="project" value="UniProtKB-UniRule"/>
</dbReference>